<reference evidence="2" key="1">
    <citation type="submission" date="2023-12" db="EMBL/GenBank/DDBJ databases">
        <title>Genome assembly of Anisodus tanguticus.</title>
        <authorList>
            <person name="Wang Y.-J."/>
        </authorList>
    </citation>
    <scope>NUCLEOTIDE SEQUENCE</scope>
    <source>
        <strain evidence="2">KB-2021</strain>
        <tissue evidence="2">Leaf</tissue>
    </source>
</reference>
<dbReference type="Proteomes" id="UP001291623">
    <property type="component" value="Unassembled WGS sequence"/>
</dbReference>
<evidence type="ECO:0000313" key="3">
    <source>
        <dbReference type="Proteomes" id="UP001291623"/>
    </source>
</evidence>
<evidence type="ECO:0000259" key="1">
    <source>
        <dbReference type="Pfam" id="PF14111"/>
    </source>
</evidence>
<dbReference type="AlphaFoldDB" id="A0AAE1T2D6"/>
<dbReference type="Pfam" id="PF14111">
    <property type="entry name" value="DUF4283"/>
    <property type="match status" value="1"/>
</dbReference>
<comment type="caution">
    <text evidence="2">The sequence shown here is derived from an EMBL/GenBank/DDBJ whole genome shotgun (WGS) entry which is preliminary data.</text>
</comment>
<proteinExistence type="predicted"/>
<dbReference type="InterPro" id="IPR025558">
    <property type="entry name" value="DUF4283"/>
</dbReference>
<dbReference type="EMBL" id="JAVYJV010000001">
    <property type="protein sequence ID" value="KAK4380374.1"/>
    <property type="molecule type" value="Genomic_DNA"/>
</dbReference>
<name>A0AAE1T2D6_9SOLA</name>
<evidence type="ECO:0000313" key="2">
    <source>
        <dbReference type="EMBL" id="KAK4380374.1"/>
    </source>
</evidence>
<protein>
    <recommendedName>
        <fullName evidence="1">DUF4283 domain-containing protein</fullName>
    </recommendedName>
</protein>
<feature type="domain" description="DUF4283" evidence="1">
    <location>
        <begin position="110"/>
        <end position="170"/>
    </location>
</feature>
<organism evidence="2 3">
    <name type="scientific">Anisodus tanguticus</name>
    <dbReference type="NCBI Taxonomy" id="243964"/>
    <lineage>
        <taxon>Eukaryota</taxon>
        <taxon>Viridiplantae</taxon>
        <taxon>Streptophyta</taxon>
        <taxon>Embryophyta</taxon>
        <taxon>Tracheophyta</taxon>
        <taxon>Spermatophyta</taxon>
        <taxon>Magnoliopsida</taxon>
        <taxon>eudicotyledons</taxon>
        <taxon>Gunneridae</taxon>
        <taxon>Pentapetalae</taxon>
        <taxon>asterids</taxon>
        <taxon>lamiids</taxon>
        <taxon>Solanales</taxon>
        <taxon>Solanaceae</taxon>
        <taxon>Solanoideae</taxon>
        <taxon>Hyoscyameae</taxon>
        <taxon>Anisodus</taxon>
    </lineage>
</organism>
<sequence length="170" mass="19508">MELWIQIHDFVSGLRSERVARDIGNFLGEFVYDDSKNYNLICLDYMRIFPILRGFFLCSSMASSSKTNDDFIVPLEEMDENLNLNGADGCLEYHEPPNPNSANGSASGLPWCIVCRILTEKPMTVRFFQDAMAQAWMPGKCMTMNDLGNNCILIRFYHERNFTRVVSNRP</sequence>
<accession>A0AAE1T2D6</accession>
<keyword evidence="3" id="KW-1185">Reference proteome</keyword>
<gene>
    <name evidence="2" type="ORF">RND71_002236</name>
</gene>